<gene>
    <name evidence="2" type="ORF">PILCRDRAFT_89798</name>
</gene>
<dbReference type="AlphaFoldDB" id="A0A0C3F6I3"/>
<evidence type="ECO:0000313" key="2">
    <source>
        <dbReference type="EMBL" id="KIM80255.1"/>
    </source>
</evidence>
<reference evidence="3" key="2">
    <citation type="submission" date="2015-01" db="EMBL/GenBank/DDBJ databases">
        <title>Evolutionary Origins and Diversification of the Mycorrhizal Mutualists.</title>
        <authorList>
            <consortium name="DOE Joint Genome Institute"/>
            <consortium name="Mycorrhizal Genomics Consortium"/>
            <person name="Kohler A."/>
            <person name="Kuo A."/>
            <person name="Nagy L.G."/>
            <person name="Floudas D."/>
            <person name="Copeland A."/>
            <person name="Barry K.W."/>
            <person name="Cichocki N."/>
            <person name="Veneault-Fourrey C."/>
            <person name="LaButti K."/>
            <person name="Lindquist E.A."/>
            <person name="Lipzen A."/>
            <person name="Lundell T."/>
            <person name="Morin E."/>
            <person name="Murat C."/>
            <person name="Riley R."/>
            <person name="Ohm R."/>
            <person name="Sun H."/>
            <person name="Tunlid A."/>
            <person name="Henrissat B."/>
            <person name="Grigoriev I.V."/>
            <person name="Hibbett D.S."/>
            <person name="Martin F."/>
        </authorList>
    </citation>
    <scope>NUCLEOTIDE SEQUENCE [LARGE SCALE GENOMIC DNA]</scope>
    <source>
        <strain evidence="3">F 1598</strain>
    </source>
</reference>
<evidence type="ECO:0000256" key="1">
    <source>
        <dbReference type="SAM" id="MobiDB-lite"/>
    </source>
</evidence>
<protein>
    <submittedName>
        <fullName evidence="2">Uncharacterized protein</fullName>
    </submittedName>
</protein>
<dbReference type="OrthoDB" id="2690488at2759"/>
<feature type="compositionally biased region" description="Basic residues" evidence="1">
    <location>
        <begin position="686"/>
        <end position="700"/>
    </location>
</feature>
<name>A0A0C3F6I3_PILCF</name>
<feature type="region of interest" description="Disordered" evidence="1">
    <location>
        <begin position="172"/>
        <end position="316"/>
    </location>
</feature>
<accession>A0A0C3F6I3</accession>
<feature type="compositionally biased region" description="Polar residues" evidence="1">
    <location>
        <begin position="224"/>
        <end position="264"/>
    </location>
</feature>
<feature type="region of interest" description="Disordered" evidence="1">
    <location>
        <begin position="125"/>
        <end position="147"/>
    </location>
</feature>
<reference evidence="2 3" key="1">
    <citation type="submission" date="2014-04" db="EMBL/GenBank/DDBJ databases">
        <authorList>
            <consortium name="DOE Joint Genome Institute"/>
            <person name="Kuo A."/>
            <person name="Tarkka M."/>
            <person name="Buscot F."/>
            <person name="Kohler A."/>
            <person name="Nagy L.G."/>
            <person name="Floudas D."/>
            <person name="Copeland A."/>
            <person name="Barry K.W."/>
            <person name="Cichocki N."/>
            <person name="Veneault-Fourrey C."/>
            <person name="LaButti K."/>
            <person name="Lindquist E.A."/>
            <person name="Lipzen A."/>
            <person name="Lundell T."/>
            <person name="Morin E."/>
            <person name="Murat C."/>
            <person name="Sun H."/>
            <person name="Tunlid A."/>
            <person name="Henrissat B."/>
            <person name="Grigoriev I.V."/>
            <person name="Hibbett D.S."/>
            <person name="Martin F."/>
            <person name="Nordberg H.P."/>
            <person name="Cantor M.N."/>
            <person name="Hua S.X."/>
        </authorList>
    </citation>
    <scope>NUCLEOTIDE SEQUENCE [LARGE SCALE GENOMIC DNA]</scope>
    <source>
        <strain evidence="2 3">F 1598</strain>
    </source>
</reference>
<dbReference type="HOGENOM" id="CLU_339837_0_0_1"/>
<dbReference type="Proteomes" id="UP000054166">
    <property type="component" value="Unassembled WGS sequence"/>
</dbReference>
<feature type="compositionally biased region" description="Low complexity" evidence="1">
    <location>
        <begin position="425"/>
        <end position="455"/>
    </location>
</feature>
<sequence length="836" mass="91510">MSYQDQGEDIVMDSAHPHPPPSQLPQSEEGTQDPQVGPERARTDDRQERIRSTMQNAILGTIKVTGDAVKQLGMSIESKWLPWLPVSQSPGFSQRQDLRADCSNIGDMREGFQSQEMQPLGVRLQPDSCDIPTQGGAHPQEQPQQPSPLLLCLNAPQAEVAMRVDVHTPAMSLQPTISGPSLPPEGQNPPPSSRQPHTSQLDSSSPNTSGVSQLADSGNPPPNTQLHPISQAINSQSMHAGGQSPSPSSHPLYTSQPENFQLSPNAPAEGRNFPPSAQLHQVPQVTDSKPNINGKQVPANGQDASPNSPSFRWPPFEPLSFESNPFLLQSLYPNKANEHATPDNIPAPVPVLGKRSQKTSSPPASNFKRRRAHSAEPQLPLRDPASTPLTAANILTILAVRDQRNREDLLSDFRSLIAQTSVHQTSTASTSTPRSTSTPGPSASTPSSAGPVTSPDSAGSTAAGILTQEKILQLIMPLLSRGTSRSTQPAPDTEDIEMDVPPANATEVAAALFVEMQKYMINASTQPLSGSPGETHCDTYDPDALPVSYKKGSRKPKIRNAFHAELRSFLNDQKVRVAANSSSRPECAAREVVQKYEDDKDGGPSIDKIIIAWYQPLSSTSPWNWDAITILAEKACQSLRASETKYDASWLTIPELMKQIVVCLKETKKIMDSSSTSSSKTMAVQQRRRSRRVMKARDRHRAAEENEHWDRANWKTAREAVDAVGADGMSGEETDGEPSGRVKELTRVPVRWINSELTVLFHNMDSWISAMADEGFVRTRGNRPFTRTSTVKEPAMGKVTKGLPRNWYDDTWFKSQSDPQKHILNVTSFRPILTLR</sequence>
<feature type="region of interest" description="Disordered" evidence="1">
    <location>
        <begin position="421"/>
        <end position="461"/>
    </location>
</feature>
<feature type="compositionally biased region" description="Polar residues" evidence="1">
    <location>
        <begin position="194"/>
        <end position="216"/>
    </location>
</feature>
<dbReference type="STRING" id="765440.A0A0C3F6I3"/>
<feature type="compositionally biased region" description="Basic and acidic residues" evidence="1">
    <location>
        <begin position="39"/>
        <end position="49"/>
    </location>
</feature>
<proteinExistence type="predicted"/>
<feature type="compositionally biased region" description="Polar residues" evidence="1">
    <location>
        <begin position="278"/>
        <end position="294"/>
    </location>
</feature>
<organism evidence="2 3">
    <name type="scientific">Piloderma croceum (strain F 1598)</name>
    <dbReference type="NCBI Taxonomy" id="765440"/>
    <lineage>
        <taxon>Eukaryota</taxon>
        <taxon>Fungi</taxon>
        <taxon>Dikarya</taxon>
        <taxon>Basidiomycota</taxon>
        <taxon>Agaricomycotina</taxon>
        <taxon>Agaricomycetes</taxon>
        <taxon>Agaricomycetidae</taxon>
        <taxon>Atheliales</taxon>
        <taxon>Atheliaceae</taxon>
        <taxon>Piloderma</taxon>
    </lineage>
</organism>
<feature type="region of interest" description="Disordered" evidence="1">
    <location>
        <begin position="337"/>
        <end position="386"/>
    </location>
</feature>
<feature type="compositionally biased region" description="Pro residues" evidence="1">
    <location>
        <begin position="181"/>
        <end position="193"/>
    </location>
</feature>
<feature type="compositionally biased region" description="Acidic residues" evidence="1">
    <location>
        <begin position="1"/>
        <end position="11"/>
    </location>
</feature>
<dbReference type="EMBL" id="KN833005">
    <property type="protein sequence ID" value="KIM80255.1"/>
    <property type="molecule type" value="Genomic_DNA"/>
</dbReference>
<feature type="region of interest" description="Disordered" evidence="1">
    <location>
        <begin position="1"/>
        <end position="49"/>
    </location>
</feature>
<keyword evidence="3" id="KW-1185">Reference proteome</keyword>
<feature type="region of interest" description="Disordered" evidence="1">
    <location>
        <begin position="673"/>
        <end position="708"/>
    </location>
</feature>
<evidence type="ECO:0000313" key="3">
    <source>
        <dbReference type="Proteomes" id="UP000054166"/>
    </source>
</evidence>
<dbReference type="InParanoid" id="A0A0C3F6I3"/>